<name>S2KFB2_LITA3</name>
<comment type="caution">
    <text evidence="3">The sequence shown here is derived from an EMBL/GenBank/DDBJ whole genome shotgun (WGS) entry which is preliminary data.</text>
</comment>
<dbReference type="eggNOG" id="ENOG503310W">
    <property type="taxonomic scope" value="Bacteria"/>
</dbReference>
<evidence type="ECO:0000313" key="3">
    <source>
        <dbReference type="EMBL" id="EPC00605.1"/>
    </source>
</evidence>
<evidence type="ECO:0000259" key="2">
    <source>
        <dbReference type="Pfam" id="PF07331"/>
    </source>
</evidence>
<keyword evidence="1" id="KW-0812">Transmembrane</keyword>
<protein>
    <recommendedName>
        <fullName evidence="2">DUF1468 domain-containing protein</fullName>
    </recommendedName>
</protein>
<dbReference type="Pfam" id="PF07331">
    <property type="entry name" value="TctB"/>
    <property type="match status" value="1"/>
</dbReference>
<dbReference type="Proteomes" id="UP000014463">
    <property type="component" value="Unassembled WGS sequence"/>
</dbReference>
<dbReference type="InterPro" id="IPR009936">
    <property type="entry name" value="DUF1468"/>
</dbReference>
<gene>
    <name evidence="3" type="ORF">L861_06605</name>
</gene>
<keyword evidence="4" id="KW-1185">Reference proteome</keyword>
<reference evidence="3 4" key="1">
    <citation type="journal article" date="2013" name="Genome Announc.">
        <title>Draft genome sequence of the moderately halophilic gammaproteobacterium Halomonas anticariensis FP35.</title>
        <authorList>
            <person name="Tahrioui A."/>
            <person name="Quesada E."/>
            <person name="Llamas I."/>
        </authorList>
    </citation>
    <scope>NUCLEOTIDE SEQUENCE [LARGE SCALE GENOMIC DNA]</scope>
    <source>
        <strain evidence="4">DSM 16096 / CECT 5854 / LMG 22089 / FP35</strain>
    </source>
</reference>
<evidence type="ECO:0000313" key="4">
    <source>
        <dbReference type="Proteomes" id="UP000014463"/>
    </source>
</evidence>
<keyword evidence="1" id="KW-0472">Membrane</keyword>
<dbReference type="PATRIC" id="fig|1121939.11.peg.4083"/>
<dbReference type="STRING" id="1121939.L861_06605"/>
<organism evidence="3 4">
    <name type="scientific">Litchfieldella anticariensis (strain DSM 16096 / CECT 5854 / CIP 108499 / LMG 22089 / FP35)</name>
    <name type="common">Halomonas anticariensis</name>
    <dbReference type="NCBI Taxonomy" id="1121939"/>
    <lineage>
        <taxon>Bacteria</taxon>
        <taxon>Pseudomonadati</taxon>
        <taxon>Pseudomonadota</taxon>
        <taxon>Gammaproteobacteria</taxon>
        <taxon>Oceanospirillales</taxon>
        <taxon>Halomonadaceae</taxon>
        <taxon>Litchfieldella</taxon>
    </lineage>
</organism>
<sequence>MRVNDLLLGLLMALLGVVTVWASRDFPTLPRQAFGAGTFPTLIGALLVVLGLLLAVRGWQQRGAWFTWHGQVALSRVWLCLLAVVAAVAGYVWLTPVLGFPIVSIVMLTLLIGWLSAGRWWLATGVAAAATLLVWLAFAQLLHVPLALGILEEVIY</sequence>
<feature type="transmembrane region" description="Helical" evidence="1">
    <location>
        <begin position="32"/>
        <end position="56"/>
    </location>
</feature>
<evidence type="ECO:0000256" key="1">
    <source>
        <dbReference type="SAM" id="Phobius"/>
    </source>
</evidence>
<accession>S2KFB2</accession>
<feature type="transmembrane region" description="Helical" evidence="1">
    <location>
        <begin position="129"/>
        <end position="151"/>
    </location>
</feature>
<feature type="transmembrane region" description="Helical" evidence="1">
    <location>
        <begin position="100"/>
        <end position="122"/>
    </location>
</feature>
<dbReference type="AlphaFoldDB" id="S2KFB2"/>
<proteinExistence type="predicted"/>
<feature type="transmembrane region" description="Helical" evidence="1">
    <location>
        <begin position="77"/>
        <end position="94"/>
    </location>
</feature>
<feature type="domain" description="DUF1468" evidence="2">
    <location>
        <begin position="7"/>
        <end position="146"/>
    </location>
</feature>
<keyword evidence="1" id="KW-1133">Transmembrane helix</keyword>
<dbReference type="EMBL" id="ASTJ01000040">
    <property type="protein sequence ID" value="EPC00605.1"/>
    <property type="molecule type" value="Genomic_DNA"/>
</dbReference>
<dbReference type="RefSeq" id="WP_016418594.1">
    <property type="nucleotide sequence ID" value="NZ_AUAB01000035.1"/>
</dbReference>